<gene>
    <name evidence="1" type="primary">Vigan.09G183800</name>
    <name evidence="1" type="ORF">VIGAN_09183800</name>
</gene>
<evidence type="ECO:0008006" key="3">
    <source>
        <dbReference type="Google" id="ProtNLM"/>
    </source>
</evidence>
<evidence type="ECO:0000313" key="2">
    <source>
        <dbReference type="Proteomes" id="UP000291084"/>
    </source>
</evidence>
<organism evidence="1 2">
    <name type="scientific">Vigna angularis var. angularis</name>
    <dbReference type="NCBI Taxonomy" id="157739"/>
    <lineage>
        <taxon>Eukaryota</taxon>
        <taxon>Viridiplantae</taxon>
        <taxon>Streptophyta</taxon>
        <taxon>Embryophyta</taxon>
        <taxon>Tracheophyta</taxon>
        <taxon>Spermatophyta</taxon>
        <taxon>Magnoliopsida</taxon>
        <taxon>eudicotyledons</taxon>
        <taxon>Gunneridae</taxon>
        <taxon>Pentapetalae</taxon>
        <taxon>rosids</taxon>
        <taxon>fabids</taxon>
        <taxon>Fabales</taxon>
        <taxon>Fabaceae</taxon>
        <taxon>Papilionoideae</taxon>
        <taxon>50 kb inversion clade</taxon>
        <taxon>NPAAA clade</taxon>
        <taxon>indigoferoid/millettioid clade</taxon>
        <taxon>Phaseoleae</taxon>
        <taxon>Vigna</taxon>
    </lineage>
</organism>
<protein>
    <recommendedName>
        <fullName evidence="3">Copia protein</fullName>
    </recommendedName>
</protein>
<evidence type="ECO:0000313" key="1">
    <source>
        <dbReference type="EMBL" id="BAT98199.1"/>
    </source>
</evidence>
<feature type="non-terminal residue" evidence="1">
    <location>
        <position position="1"/>
    </location>
</feature>
<dbReference type="EMBL" id="AP015042">
    <property type="protein sequence ID" value="BAT98199.1"/>
    <property type="molecule type" value="Genomic_DNA"/>
</dbReference>
<sequence length="73" mass="8542">QSTIHLTKNPMFHSRSKHIDVRYHWIREALDEKKLKIEKIHTDLNWSDMMTKSIPIKKVEDCCQGAGILVPSN</sequence>
<dbReference type="CDD" id="cd09272">
    <property type="entry name" value="RNase_HI_RT_Ty1"/>
    <property type="match status" value="1"/>
</dbReference>
<dbReference type="AlphaFoldDB" id="A0A0S3SZ31"/>
<dbReference type="OrthoDB" id="1727749at2759"/>
<dbReference type="Proteomes" id="UP000291084">
    <property type="component" value="Chromosome 9"/>
</dbReference>
<name>A0A0S3SZ31_PHAAN</name>
<reference evidence="1 2" key="1">
    <citation type="journal article" date="2015" name="Sci. Rep.">
        <title>The power of single molecule real-time sequencing technology in the de novo assembly of a eukaryotic genome.</title>
        <authorList>
            <person name="Sakai H."/>
            <person name="Naito K."/>
            <person name="Ogiso-Tanaka E."/>
            <person name="Takahashi Y."/>
            <person name="Iseki K."/>
            <person name="Muto C."/>
            <person name="Satou K."/>
            <person name="Teruya K."/>
            <person name="Shiroma A."/>
            <person name="Shimoji M."/>
            <person name="Hirano T."/>
            <person name="Itoh T."/>
            <person name="Kaga A."/>
            <person name="Tomooka N."/>
        </authorList>
    </citation>
    <scope>NUCLEOTIDE SEQUENCE [LARGE SCALE GENOMIC DNA]</scope>
    <source>
        <strain evidence="2">cv. Shumari</strain>
    </source>
</reference>
<accession>A0A0S3SZ31</accession>
<keyword evidence="2" id="KW-1185">Reference proteome</keyword>
<proteinExistence type="predicted"/>